<dbReference type="SUPFAM" id="SSF103642">
    <property type="entry name" value="Sec-C motif"/>
    <property type="match status" value="1"/>
</dbReference>
<dbReference type="AlphaFoldDB" id="A0A7Y9XH74"/>
<organism evidence="2 3">
    <name type="scientific">Nocardiopsis sinuspersici</name>
    <dbReference type="NCBI Taxonomy" id="501010"/>
    <lineage>
        <taxon>Bacteria</taxon>
        <taxon>Bacillati</taxon>
        <taxon>Actinomycetota</taxon>
        <taxon>Actinomycetes</taxon>
        <taxon>Streptosporangiales</taxon>
        <taxon>Nocardiopsidaceae</taxon>
        <taxon>Nocardiopsis</taxon>
    </lineage>
</organism>
<evidence type="ECO:0000313" key="3">
    <source>
        <dbReference type="Proteomes" id="UP000584931"/>
    </source>
</evidence>
<dbReference type="RefSeq" id="WP_179811739.1">
    <property type="nucleotide sequence ID" value="NZ_JACCHL010000001.1"/>
</dbReference>
<evidence type="ECO:0000256" key="1">
    <source>
        <dbReference type="SAM" id="MobiDB-lite"/>
    </source>
</evidence>
<dbReference type="Gene3D" id="3.10.450.50">
    <property type="match status" value="1"/>
</dbReference>
<protein>
    <submittedName>
        <fullName evidence="2">Uncharacterized protein</fullName>
    </submittedName>
</protein>
<feature type="region of interest" description="Disordered" evidence="1">
    <location>
        <begin position="198"/>
        <end position="220"/>
    </location>
</feature>
<gene>
    <name evidence="2" type="ORF">HNR06_005366</name>
</gene>
<dbReference type="InterPro" id="IPR004027">
    <property type="entry name" value="SEC_C_motif"/>
</dbReference>
<name>A0A7Y9XH74_9ACTN</name>
<sequence>MTDHDPATAPASDGASLMAALRELGLSDRLLKDMTDDPERAGSLLMESVSDLDRAERGDQARRLLETVRDHAPAPEDRQYASVRLARLLREGRGVRDEAEAERITAELLRPGHLAEGPAQILGEDLQKLERWDEALHCHNVAARRLLAEPPEELADESDLALAPLVSRLLARMKLGLPLDAHDDVAMAVARRQVEGALEFSGEEGGAGPEEEPQGDGPDREVEALYSREAFDEARDRGLLTGEAAEHGADAYYRAAERTLRERARKHPGARWSVVLHGVEEIAEFTERLGLGPADGETALDWAELELTEDDPRLRSWPPGRNEACWCGSDRKYKKCCGSPSNR</sequence>
<proteinExistence type="predicted"/>
<evidence type="ECO:0000313" key="2">
    <source>
        <dbReference type="EMBL" id="NYH55777.1"/>
    </source>
</evidence>
<dbReference type="Proteomes" id="UP000584931">
    <property type="component" value="Unassembled WGS sequence"/>
</dbReference>
<dbReference type="Pfam" id="PF02810">
    <property type="entry name" value="SEC-C"/>
    <property type="match status" value="1"/>
</dbReference>
<dbReference type="EMBL" id="JACCHL010000001">
    <property type="protein sequence ID" value="NYH55777.1"/>
    <property type="molecule type" value="Genomic_DNA"/>
</dbReference>
<comment type="caution">
    <text evidence="2">The sequence shown here is derived from an EMBL/GenBank/DDBJ whole genome shotgun (WGS) entry which is preliminary data.</text>
</comment>
<reference evidence="2 3" key="1">
    <citation type="submission" date="2020-07" db="EMBL/GenBank/DDBJ databases">
        <title>Sequencing the genomes of 1000 actinobacteria strains.</title>
        <authorList>
            <person name="Klenk H.-P."/>
        </authorList>
    </citation>
    <scope>NUCLEOTIDE SEQUENCE [LARGE SCALE GENOMIC DNA]</scope>
    <source>
        <strain evidence="2 3">DSM 45278</strain>
    </source>
</reference>
<accession>A0A7Y9XH74</accession>